<keyword evidence="10" id="KW-0539">Nucleus</keyword>
<keyword evidence="13" id="KW-0489">Methyltransferase</keyword>
<dbReference type="GO" id="GO:0031490">
    <property type="term" value="F:chromatin DNA binding"/>
    <property type="evidence" value="ECO:0007669"/>
    <property type="project" value="TreeGrafter"/>
</dbReference>
<keyword evidence="13" id="KW-0808">Transferase</keyword>
<keyword evidence="14" id="KW-1185">Reference proteome</keyword>
<protein>
    <submittedName>
        <fullName evidence="13">Lysine-specific demethylase 6A</fullName>
    </submittedName>
</protein>
<dbReference type="GO" id="GO:0051213">
    <property type="term" value="F:dioxygenase activity"/>
    <property type="evidence" value="ECO:0007669"/>
    <property type="project" value="UniProtKB-KW"/>
</dbReference>
<dbReference type="InterPro" id="IPR051630">
    <property type="entry name" value="Corepressor-Demethylase"/>
</dbReference>
<dbReference type="PANTHER" id="PTHR14017">
    <property type="entry name" value="LYSINE-SPECIFIC DEMETHYLASE"/>
    <property type="match status" value="1"/>
</dbReference>
<evidence type="ECO:0000256" key="8">
    <source>
        <dbReference type="ARBA" id="ARBA00023002"/>
    </source>
</evidence>
<evidence type="ECO:0000259" key="12">
    <source>
        <dbReference type="PROSITE" id="PS51184"/>
    </source>
</evidence>
<comment type="subcellular location">
    <subcellularLocation>
        <location evidence="2">Nucleus</location>
    </subcellularLocation>
</comment>
<dbReference type="InterPro" id="IPR046941">
    <property type="entry name" value="KDM6_GATAL_sf"/>
</dbReference>
<dbReference type="PANTHER" id="PTHR14017:SF1">
    <property type="entry name" value="LD02225P"/>
    <property type="match status" value="1"/>
</dbReference>
<dbReference type="SUPFAM" id="SSF51197">
    <property type="entry name" value="Clavaminate synthase-like"/>
    <property type="match status" value="1"/>
</dbReference>
<dbReference type="OrthoDB" id="418911at2759"/>
<comment type="cofactor">
    <cofactor evidence="1">
        <name>Fe(2+)</name>
        <dbReference type="ChEBI" id="CHEBI:29033"/>
    </cofactor>
</comment>
<dbReference type="InterPro" id="IPR048562">
    <property type="entry name" value="KDM6A_B-like_C-hel"/>
</dbReference>
<dbReference type="AlphaFoldDB" id="A0A226EL98"/>
<evidence type="ECO:0000256" key="10">
    <source>
        <dbReference type="ARBA" id="ARBA00023242"/>
    </source>
</evidence>
<dbReference type="InterPro" id="IPR003347">
    <property type="entry name" value="JmjC_dom"/>
</dbReference>
<keyword evidence="7" id="KW-0223">Dioxygenase</keyword>
<evidence type="ECO:0000256" key="6">
    <source>
        <dbReference type="ARBA" id="ARBA00022853"/>
    </source>
</evidence>
<dbReference type="GO" id="GO:0010468">
    <property type="term" value="P:regulation of gene expression"/>
    <property type="evidence" value="ECO:0007669"/>
    <property type="project" value="TreeGrafter"/>
</dbReference>
<keyword evidence="8" id="KW-0560">Oxidoreductase</keyword>
<dbReference type="GO" id="GO:0046872">
    <property type="term" value="F:metal ion binding"/>
    <property type="evidence" value="ECO:0007669"/>
    <property type="project" value="UniProtKB-KW"/>
</dbReference>
<evidence type="ECO:0000256" key="11">
    <source>
        <dbReference type="ARBA" id="ARBA00034483"/>
    </source>
</evidence>
<organism evidence="13 14">
    <name type="scientific">Folsomia candida</name>
    <name type="common">Springtail</name>
    <dbReference type="NCBI Taxonomy" id="158441"/>
    <lineage>
        <taxon>Eukaryota</taxon>
        <taxon>Metazoa</taxon>
        <taxon>Ecdysozoa</taxon>
        <taxon>Arthropoda</taxon>
        <taxon>Hexapoda</taxon>
        <taxon>Collembola</taxon>
        <taxon>Entomobryomorpha</taxon>
        <taxon>Isotomoidea</taxon>
        <taxon>Isotomidae</taxon>
        <taxon>Proisotominae</taxon>
        <taxon>Folsomia</taxon>
    </lineage>
</organism>
<keyword evidence="4" id="KW-0479">Metal-binding</keyword>
<sequence length="437" mass="50079">MSSSVNLNPKTPRVQIKTPKDAFSQELFQFCLENPITVVEGLCSPSVCDFKLGKFSTLSLTKAWPDHPIEIRTQKFKSAEKNVPMAGRNSWDCYSARSQMTIRKYGEYQGANFLREKNGVGGNSAHGIQFGTNLDLSDAKMWQLQLQEFNKLPPAFKLYSPGNLLSYVGHNILGMNTVQLYMKVKGSRTPGHEENNKFCAVNINVGPGDCEWFGVADEYWPAMYKLCQSHGMNYLKGSWWPDPEECFAAGIPVYRFIQRPGDLVYINIGCVHWVQSLGVTNNIAWNVGPLVPLQFRAALERYDFNKVENYKSIVPMILLSWNIGRTLWIRDPEFFQLVKKVLSNSLDKSRKDLQQARRHNVPIRHHGKKEGEPVHYCGSCEEEVFNTLFIKKNEKRPRVFCLECALQSSPQLEDYACLQEYTLDELTTVYENFKRLE</sequence>
<dbReference type="STRING" id="158441.A0A226EL98"/>
<dbReference type="OMA" id="SCNNIAW"/>
<accession>A0A226EL98</accession>
<dbReference type="EMBL" id="LNIX01000003">
    <property type="protein sequence ID" value="OXA57774.1"/>
    <property type="molecule type" value="Genomic_DNA"/>
</dbReference>
<dbReference type="Gene3D" id="2.10.110.20">
    <property type="match status" value="1"/>
</dbReference>
<dbReference type="PROSITE" id="PS51184">
    <property type="entry name" value="JMJC"/>
    <property type="match status" value="1"/>
</dbReference>
<evidence type="ECO:0000256" key="4">
    <source>
        <dbReference type="ARBA" id="ARBA00022723"/>
    </source>
</evidence>
<dbReference type="GO" id="GO:0032259">
    <property type="term" value="P:methylation"/>
    <property type="evidence" value="ECO:0007669"/>
    <property type="project" value="UniProtKB-KW"/>
</dbReference>
<dbReference type="Pfam" id="PF02373">
    <property type="entry name" value="JmjC"/>
    <property type="match status" value="1"/>
</dbReference>
<reference evidence="13 14" key="1">
    <citation type="submission" date="2015-12" db="EMBL/GenBank/DDBJ databases">
        <title>The genome of Folsomia candida.</title>
        <authorList>
            <person name="Faddeeva A."/>
            <person name="Derks M.F."/>
            <person name="Anvar Y."/>
            <person name="Smit S."/>
            <person name="Van Straalen N."/>
            <person name="Roelofs D."/>
        </authorList>
    </citation>
    <scope>NUCLEOTIDE SEQUENCE [LARGE SCALE GENOMIC DNA]</scope>
    <source>
        <strain evidence="13 14">VU population</strain>
        <tissue evidence="13">Whole body</tissue>
    </source>
</reference>
<proteinExistence type="inferred from homology"/>
<dbReference type="Pfam" id="PF21322">
    <property type="entry name" value="KDM6_C-hel"/>
    <property type="match status" value="1"/>
</dbReference>
<evidence type="ECO:0000256" key="2">
    <source>
        <dbReference type="ARBA" id="ARBA00004123"/>
    </source>
</evidence>
<evidence type="ECO:0000256" key="3">
    <source>
        <dbReference type="ARBA" id="ARBA00022553"/>
    </source>
</evidence>
<evidence type="ECO:0000256" key="1">
    <source>
        <dbReference type="ARBA" id="ARBA00001954"/>
    </source>
</evidence>
<keyword evidence="5" id="KW-0862">Zinc</keyword>
<gene>
    <name evidence="13" type="ORF">Fcan01_06727</name>
</gene>
<comment type="caution">
    <text evidence="13">The sequence shown here is derived from an EMBL/GenBank/DDBJ whole genome shotgun (WGS) entry which is preliminary data.</text>
</comment>
<evidence type="ECO:0000313" key="13">
    <source>
        <dbReference type="EMBL" id="OXA57774.1"/>
    </source>
</evidence>
<keyword evidence="6" id="KW-0156">Chromatin regulator</keyword>
<dbReference type="SMART" id="SM00558">
    <property type="entry name" value="JmjC"/>
    <property type="match status" value="1"/>
</dbReference>
<dbReference type="GO" id="GO:0044666">
    <property type="term" value="C:MLL3/4 complex"/>
    <property type="evidence" value="ECO:0007669"/>
    <property type="project" value="TreeGrafter"/>
</dbReference>
<dbReference type="Pfam" id="PF21326">
    <property type="entry name" value="KDM6_GATAL"/>
    <property type="match status" value="1"/>
</dbReference>
<dbReference type="Gene3D" id="2.60.120.650">
    <property type="entry name" value="Cupin"/>
    <property type="match status" value="1"/>
</dbReference>
<keyword evidence="3" id="KW-0597">Phosphoprotein</keyword>
<feature type="domain" description="JmjC" evidence="12">
    <location>
        <begin position="141"/>
        <end position="304"/>
    </location>
</feature>
<evidence type="ECO:0000256" key="9">
    <source>
        <dbReference type="ARBA" id="ARBA00023004"/>
    </source>
</evidence>
<dbReference type="InterPro" id="IPR048560">
    <property type="entry name" value="KDM6A_B-like_GATAL"/>
</dbReference>
<evidence type="ECO:0000256" key="7">
    <source>
        <dbReference type="ARBA" id="ARBA00022964"/>
    </source>
</evidence>
<dbReference type="GO" id="GO:0008168">
    <property type="term" value="F:methyltransferase activity"/>
    <property type="evidence" value="ECO:0007669"/>
    <property type="project" value="UniProtKB-KW"/>
</dbReference>
<dbReference type="GO" id="GO:0032452">
    <property type="term" value="F:histone demethylase activity"/>
    <property type="evidence" value="ECO:0007669"/>
    <property type="project" value="UniProtKB-ARBA"/>
</dbReference>
<evidence type="ECO:0000313" key="14">
    <source>
        <dbReference type="Proteomes" id="UP000198287"/>
    </source>
</evidence>
<comment type="similarity">
    <text evidence="11">Belongs to the UTX family.</text>
</comment>
<dbReference type="Gene3D" id="1.20.58.1370">
    <property type="match status" value="1"/>
</dbReference>
<keyword evidence="9" id="KW-0408">Iron</keyword>
<name>A0A226EL98_FOLCA</name>
<dbReference type="GO" id="GO:0000978">
    <property type="term" value="F:RNA polymerase II cis-regulatory region sequence-specific DNA binding"/>
    <property type="evidence" value="ECO:0007669"/>
    <property type="project" value="TreeGrafter"/>
</dbReference>
<dbReference type="Proteomes" id="UP000198287">
    <property type="component" value="Unassembled WGS sequence"/>
</dbReference>
<evidence type="ECO:0000256" key="5">
    <source>
        <dbReference type="ARBA" id="ARBA00022833"/>
    </source>
</evidence>